<dbReference type="PANTHER" id="PTHR48098:SF3">
    <property type="entry name" value="IRON(III) ENTEROBACTIN ESTERASE"/>
    <property type="match status" value="1"/>
</dbReference>
<dbReference type="EMBL" id="AP023366">
    <property type="protein sequence ID" value="BCJ85093.1"/>
    <property type="molecule type" value="Genomic_DNA"/>
</dbReference>
<dbReference type="SUPFAM" id="SSF53474">
    <property type="entry name" value="alpha/beta-Hydrolases"/>
    <property type="match status" value="1"/>
</dbReference>
<organism evidence="1 2">
    <name type="scientific">Effusibacillus dendaii</name>
    <dbReference type="NCBI Taxonomy" id="2743772"/>
    <lineage>
        <taxon>Bacteria</taxon>
        <taxon>Bacillati</taxon>
        <taxon>Bacillota</taxon>
        <taxon>Bacilli</taxon>
        <taxon>Bacillales</taxon>
        <taxon>Alicyclobacillaceae</taxon>
        <taxon>Effusibacillus</taxon>
    </lineage>
</organism>
<evidence type="ECO:0000313" key="1">
    <source>
        <dbReference type="EMBL" id="BCJ85093.1"/>
    </source>
</evidence>
<dbReference type="Proteomes" id="UP000593802">
    <property type="component" value="Chromosome"/>
</dbReference>
<evidence type="ECO:0008006" key="3">
    <source>
        <dbReference type="Google" id="ProtNLM"/>
    </source>
</evidence>
<name>A0A7I8D4P7_9BACL</name>
<gene>
    <name evidence="1" type="ORF">skT53_00780</name>
</gene>
<evidence type="ECO:0000313" key="2">
    <source>
        <dbReference type="Proteomes" id="UP000593802"/>
    </source>
</evidence>
<dbReference type="AlphaFoldDB" id="A0A7I8D4P7"/>
<dbReference type="InterPro" id="IPR050583">
    <property type="entry name" value="Mycobacterial_A85_antigen"/>
</dbReference>
<dbReference type="Gene3D" id="3.40.50.1820">
    <property type="entry name" value="alpha/beta hydrolase"/>
    <property type="match status" value="1"/>
</dbReference>
<dbReference type="PANTHER" id="PTHR48098">
    <property type="entry name" value="ENTEROCHELIN ESTERASE-RELATED"/>
    <property type="match status" value="1"/>
</dbReference>
<dbReference type="InterPro" id="IPR000801">
    <property type="entry name" value="Esterase-like"/>
</dbReference>
<accession>A0A7I8D4P7</accession>
<protein>
    <recommendedName>
        <fullName evidence="3">Enterochelin esterase</fullName>
    </recommendedName>
</protein>
<keyword evidence="2" id="KW-1185">Reference proteome</keyword>
<sequence length="248" mass="28576">MSDEAIYKRKVISDSIESQELNRTIDLRIYLPPGFNELASYPILYTQDGQDFFMYGRIATLAQQLILEEGVSPFLIVGVYVDRSQRTEEYRTNGSRNAAYRRFFLDELIPAIESRYPVPAFGLQRILAGDSLGGTVSLDIALDQPDWFQGVISLSGAFFPETQTRIRETSPFPPIRLYMLVGEQETAVETATGYYNFLQLNRQTRDLLTEQQVPVVYLEKPGDHNWGFWQKELPDALRYFFRPSNFIL</sequence>
<dbReference type="KEGG" id="eff:skT53_00780"/>
<dbReference type="InterPro" id="IPR029058">
    <property type="entry name" value="AB_hydrolase_fold"/>
</dbReference>
<dbReference type="Pfam" id="PF00756">
    <property type="entry name" value="Esterase"/>
    <property type="match status" value="1"/>
</dbReference>
<reference evidence="1 2" key="1">
    <citation type="submission" date="2020-08" db="EMBL/GenBank/DDBJ databases">
        <title>Complete Genome Sequence of Effusibacillus dendaii Strain skT53, Isolated from Farmland soil.</title>
        <authorList>
            <person name="Konishi T."/>
            <person name="Kawasaki H."/>
        </authorList>
    </citation>
    <scope>NUCLEOTIDE SEQUENCE [LARGE SCALE GENOMIC DNA]</scope>
    <source>
        <strain evidence="2">skT53</strain>
    </source>
</reference>
<proteinExistence type="predicted"/>
<dbReference type="RefSeq" id="WP_200759258.1">
    <property type="nucleotide sequence ID" value="NZ_AP023366.1"/>
</dbReference>